<sequence length="363" mass="41840">MFLPAELDFGLNMIRFAFANEPLVVSPVSMIFALAMIRLGAKGPTRSQINSVISKEASDDDIDGYYPSLFSHLQNASGGVKTHIANGFFLDKNFYVEKEYERKIRKDYNARVQALDFRMKERAAKVINDFVSGQTKGKIRDIVKTDSIQGAYSLVLNAIYFHADWHERFYKGFNTKKMFYRQEGEGREMEFMQAFNVYRLYAEDDEIEVLSLQYADTSYAFNIFLPKTRFDFSNMRWNLTAKRIEDLLSKLDQTYMTILIPKMKIETNLKLKEILPPMGISNIFNYNADLSGIVQRPQLQISEVTHDAIIEVDEDGTTAAAATKFKAEWKSLKVSVPIEFRADHPFIFILTKDKNPLFMGQFL</sequence>
<dbReference type="WBParaSite" id="HCON_00161960-00001">
    <property type="protein sequence ID" value="HCON_00161960-00001"/>
    <property type="gene ID" value="HCON_00161960"/>
</dbReference>
<feature type="domain" description="Serpin" evidence="3">
    <location>
        <begin position="11"/>
        <end position="363"/>
    </location>
</feature>
<proteinExistence type="inferred from homology"/>
<dbReference type="Gene3D" id="3.30.497.10">
    <property type="entry name" value="Antithrombin, subunit I, domain 2"/>
    <property type="match status" value="1"/>
</dbReference>
<evidence type="ECO:0000256" key="1">
    <source>
        <dbReference type="ARBA" id="ARBA00009500"/>
    </source>
</evidence>
<dbReference type="OrthoDB" id="9518664at2759"/>
<keyword evidence="4" id="KW-1185">Reference proteome</keyword>
<dbReference type="Gene3D" id="2.30.39.10">
    <property type="entry name" value="Alpha-1-antitrypsin, domain 1"/>
    <property type="match status" value="1"/>
</dbReference>
<dbReference type="InterPro" id="IPR023796">
    <property type="entry name" value="Serpin_dom"/>
</dbReference>
<dbReference type="Proteomes" id="UP000025227">
    <property type="component" value="Unplaced"/>
</dbReference>
<dbReference type="AlphaFoldDB" id="A0A7I5EDN9"/>
<organism evidence="4 5">
    <name type="scientific">Haemonchus contortus</name>
    <name type="common">Barber pole worm</name>
    <dbReference type="NCBI Taxonomy" id="6289"/>
    <lineage>
        <taxon>Eukaryota</taxon>
        <taxon>Metazoa</taxon>
        <taxon>Ecdysozoa</taxon>
        <taxon>Nematoda</taxon>
        <taxon>Chromadorea</taxon>
        <taxon>Rhabditida</taxon>
        <taxon>Rhabditina</taxon>
        <taxon>Rhabditomorpha</taxon>
        <taxon>Strongyloidea</taxon>
        <taxon>Trichostrongylidae</taxon>
        <taxon>Haemonchus</taxon>
    </lineage>
</organism>
<dbReference type="SMART" id="SM00093">
    <property type="entry name" value="SERPIN"/>
    <property type="match status" value="1"/>
</dbReference>
<reference evidence="5" key="1">
    <citation type="submission" date="2020-12" db="UniProtKB">
        <authorList>
            <consortium name="WormBaseParasite"/>
        </authorList>
    </citation>
    <scope>IDENTIFICATION</scope>
    <source>
        <strain evidence="5">MHco3</strain>
    </source>
</reference>
<dbReference type="PANTHER" id="PTHR11461">
    <property type="entry name" value="SERINE PROTEASE INHIBITOR, SERPIN"/>
    <property type="match status" value="1"/>
</dbReference>
<accession>A0A7I5EDN9</accession>
<dbReference type="Pfam" id="PF00079">
    <property type="entry name" value="Serpin"/>
    <property type="match status" value="1"/>
</dbReference>
<evidence type="ECO:0000313" key="4">
    <source>
        <dbReference type="Proteomes" id="UP000025227"/>
    </source>
</evidence>
<dbReference type="PROSITE" id="PS00284">
    <property type="entry name" value="SERPIN"/>
    <property type="match status" value="1"/>
</dbReference>
<dbReference type="InterPro" id="IPR000215">
    <property type="entry name" value="Serpin_fam"/>
</dbReference>
<dbReference type="GO" id="GO:0005615">
    <property type="term" value="C:extracellular space"/>
    <property type="evidence" value="ECO:0007669"/>
    <property type="project" value="InterPro"/>
</dbReference>
<evidence type="ECO:0000259" key="3">
    <source>
        <dbReference type="SMART" id="SM00093"/>
    </source>
</evidence>
<dbReference type="InterPro" id="IPR042178">
    <property type="entry name" value="Serpin_sf_1"/>
</dbReference>
<evidence type="ECO:0000313" key="5">
    <source>
        <dbReference type="WBParaSite" id="HCON_00161960-00001"/>
    </source>
</evidence>
<comment type="similarity">
    <text evidence="1 2">Belongs to the serpin family.</text>
</comment>
<dbReference type="InterPro" id="IPR036186">
    <property type="entry name" value="Serpin_sf"/>
</dbReference>
<name>A0A7I5EDN9_HAECO</name>
<dbReference type="GO" id="GO:0004867">
    <property type="term" value="F:serine-type endopeptidase inhibitor activity"/>
    <property type="evidence" value="ECO:0007669"/>
    <property type="project" value="InterPro"/>
</dbReference>
<dbReference type="SUPFAM" id="SSF56574">
    <property type="entry name" value="Serpins"/>
    <property type="match status" value="1"/>
</dbReference>
<dbReference type="OMA" id="TKFKAEW"/>
<dbReference type="PANTHER" id="PTHR11461:SF211">
    <property type="entry name" value="GH10112P-RELATED"/>
    <property type="match status" value="1"/>
</dbReference>
<dbReference type="InterPro" id="IPR023795">
    <property type="entry name" value="Serpin_CS"/>
</dbReference>
<protein>
    <submittedName>
        <fullName evidence="5">SERPIN domain-containing protein</fullName>
    </submittedName>
</protein>
<dbReference type="InterPro" id="IPR042185">
    <property type="entry name" value="Serpin_sf_2"/>
</dbReference>
<evidence type="ECO:0000256" key="2">
    <source>
        <dbReference type="RuleBase" id="RU000411"/>
    </source>
</evidence>